<evidence type="ECO:0000313" key="3">
    <source>
        <dbReference type="EMBL" id="RED59439.1"/>
    </source>
</evidence>
<evidence type="ECO:0000256" key="1">
    <source>
        <dbReference type="ARBA" id="ARBA00023157"/>
    </source>
</evidence>
<evidence type="ECO:0000313" key="4">
    <source>
        <dbReference type="Proteomes" id="UP000256977"/>
    </source>
</evidence>
<dbReference type="Pfam" id="PF00578">
    <property type="entry name" value="AhpC-TSA"/>
    <property type="match status" value="1"/>
</dbReference>
<dbReference type="EMBL" id="QRDZ01000031">
    <property type="protein sequence ID" value="RED59439.1"/>
    <property type="molecule type" value="Genomic_DNA"/>
</dbReference>
<dbReference type="SUPFAM" id="SSF52833">
    <property type="entry name" value="Thioredoxin-like"/>
    <property type="match status" value="1"/>
</dbReference>
<evidence type="ECO:0000259" key="2">
    <source>
        <dbReference type="PROSITE" id="PS51352"/>
    </source>
</evidence>
<dbReference type="GO" id="GO:0016209">
    <property type="term" value="F:antioxidant activity"/>
    <property type="evidence" value="ECO:0007669"/>
    <property type="project" value="InterPro"/>
</dbReference>
<proteinExistence type="predicted"/>
<sequence length="178" mass="18890">MRAGASNRGRATAIIALLALAAVLAVAWQVFRSDSAGKGGLAAGMKAPAIEGFDTSGDRIDLLDYRGQPVIVNFWASWCGPCVKEMPLLDEVYRSASGRFKLISVNVGDTKGTVNEFLTEHGISFPVLIDAAGKAAERYRVSALPATFAIDAEGRISHAGLGQITEADQLYAFLQTND</sequence>
<dbReference type="PANTHER" id="PTHR42852:SF17">
    <property type="entry name" value="THIOREDOXIN-LIKE PROTEIN HI_1115"/>
    <property type="match status" value="1"/>
</dbReference>
<keyword evidence="1" id="KW-1015">Disulfide bond</keyword>
<dbReference type="InterPro" id="IPR000866">
    <property type="entry name" value="AhpC/TSA"/>
</dbReference>
<dbReference type="PANTHER" id="PTHR42852">
    <property type="entry name" value="THIOL:DISULFIDE INTERCHANGE PROTEIN DSBE"/>
    <property type="match status" value="1"/>
</dbReference>
<dbReference type="PROSITE" id="PS00194">
    <property type="entry name" value="THIOREDOXIN_1"/>
    <property type="match status" value="1"/>
</dbReference>
<keyword evidence="4" id="KW-1185">Reference proteome</keyword>
<dbReference type="AlphaFoldDB" id="A0A3D9ID18"/>
<dbReference type="InterPro" id="IPR050553">
    <property type="entry name" value="Thioredoxin_ResA/DsbE_sf"/>
</dbReference>
<dbReference type="Proteomes" id="UP000256977">
    <property type="component" value="Unassembled WGS sequence"/>
</dbReference>
<accession>A0A3D9ID18</accession>
<dbReference type="CDD" id="cd02966">
    <property type="entry name" value="TlpA_like_family"/>
    <property type="match status" value="1"/>
</dbReference>
<dbReference type="RefSeq" id="WP_181918018.1">
    <property type="nucleotide sequence ID" value="NZ_QRDZ01000031.1"/>
</dbReference>
<gene>
    <name evidence="3" type="ORF">DFP98_13133</name>
</gene>
<protein>
    <submittedName>
        <fullName evidence="3">Peroxiredoxin</fullName>
    </submittedName>
</protein>
<dbReference type="InterPro" id="IPR013766">
    <property type="entry name" value="Thioredoxin_domain"/>
</dbReference>
<organism evidence="3 4">
    <name type="scientific">Cohnella phaseoli</name>
    <dbReference type="NCBI Taxonomy" id="456490"/>
    <lineage>
        <taxon>Bacteria</taxon>
        <taxon>Bacillati</taxon>
        <taxon>Bacillota</taxon>
        <taxon>Bacilli</taxon>
        <taxon>Bacillales</taxon>
        <taxon>Paenibacillaceae</taxon>
        <taxon>Cohnella</taxon>
    </lineage>
</organism>
<dbReference type="Gene3D" id="3.40.30.10">
    <property type="entry name" value="Glutaredoxin"/>
    <property type="match status" value="1"/>
</dbReference>
<dbReference type="InterPro" id="IPR017937">
    <property type="entry name" value="Thioredoxin_CS"/>
</dbReference>
<dbReference type="InterPro" id="IPR036249">
    <property type="entry name" value="Thioredoxin-like_sf"/>
</dbReference>
<dbReference type="PROSITE" id="PS51352">
    <property type="entry name" value="THIOREDOXIN_2"/>
    <property type="match status" value="1"/>
</dbReference>
<reference evidence="3 4" key="1">
    <citation type="submission" date="2018-07" db="EMBL/GenBank/DDBJ databases">
        <title>Genomic Encyclopedia of Type Strains, Phase III (KMG-III): the genomes of soil and plant-associated and newly described type strains.</title>
        <authorList>
            <person name="Whitman W."/>
        </authorList>
    </citation>
    <scope>NUCLEOTIDE SEQUENCE [LARGE SCALE GENOMIC DNA]</scope>
    <source>
        <strain evidence="3 4">CECT 7287</strain>
    </source>
</reference>
<dbReference type="GO" id="GO:0016491">
    <property type="term" value="F:oxidoreductase activity"/>
    <property type="evidence" value="ECO:0007669"/>
    <property type="project" value="InterPro"/>
</dbReference>
<comment type="caution">
    <text evidence="3">The sequence shown here is derived from an EMBL/GenBank/DDBJ whole genome shotgun (WGS) entry which is preliminary data.</text>
</comment>
<name>A0A3D9ID18_9BACL</name>
<feature type="domain" description="Thioredoxin" evidence="2">
    <location>
        <begin position="41"/>
        <end position="178"/>
    </location>
</feature>